<dbReference type="EMBL" id="AMZH03002183">
    <property type="protein sequence ID" value="RRT76480.1"/>
    <property type="molecule type" value="Genomic_DNA"/>
</dbReference>
<proteinExistence type="predicted"/>
<sequence>MQYNGIIGLSTPKESQPRDKRSKDATALQLDRRNLLLPNPRRTINQDVRRTRTTPRIAYRPPTLSTSSHPSQPKKLTREELHDRSTKGLCWHCDESWSCDHHCKRGQLLLIEPIIDLEHEEEDHEEEVTKEDPQLAECMVHALVCYVNP</sequence>
<reference evidence="2 3" key="1">
    <citation type="journal article" date="2014" name="Agronomy (Basel)">
        <title>A Draft Genome Sequence for Ensete ventricosum, the Drought-Tolerant Tree Against Hunger.</title>
        <authorList>
            <person name="Harrison J."/>
            <person name="Moore K.A."/>
            <person name="Paszkiewicz K."/>
            <person name="Jones T."/>
            <person name="Grant M."/>
            <person name="Ambacheew D."/>
            <person name="Muzemil S."/>
            <person name="Studholme D.J."/>
        </authorList>
    </citation>
    <scope>NUCLEOTIDE SEQUENCE [LARGE SCALE GENOMIC DNA]</scope>
</reference>
<accession>A0A427AJV7</accession>
<organism evidence="2 3">
    <name type="scientific">Ensete ventricosum</name>
    <name type="common">Abyssinian banana</name>
    <name type="synonym">Musa ensete</name>
    <dbReference type="NCBI Taxonomy" id="4639"/>
    <lineage>
        <taxon>Eukaryota</taxon>
        <taxon>Viridiplantae</taxon>
        <taxon>Streptophyta</taxon>
        <taxon>Embryophyta</taxon>
        <taxon>Tracheophyta</taxon>
        <taxon>Spermatophyta</taxon>
        <taxon>Magnoliopsida</taxon>
        <taxon>Liliopsida</taxon>
        <taxon>Zingiberales</taxon>
        <taxon>Musaceae</taxon>
        <taxon>Ensete</taxon>
    </lineage>
</organism>
<feature type="compositionally biased region" description="Basic and acidic residues" evidence="1">
    <location>
        <begin position="15"/>
        <end position="29"/>
    </location>
</feature>
<evidence type="ECO:0000313" key="3">
    <source>
        <dbReference type="Proteomes" id="UP000287651"/>
    </source>
</evidence>
<evidence type="ECO:0000313" key="2">
    <source>
        <dbReference type="EMBL" id="RRT76480.1"/>
    </source>
</evidence>
<comment type="caution">
    <text evidence="2">The sequence shown here is derived from an EMBL/GenBank/DDBJ whole genome shotgun (WGS) entry which is preliminary data.</text>
</comment>
<gene>
    <name evidence="2" type="ORF">B296_00002275</name>
</gene>
<name>A0A427AJV7_ENSVE</name>
<evidence type="ECO:0000256" key="1">
    <source>
        <dbReference type="SAM" id="MobiDB-lite"/>
    </source>
</evidence>
<protein>
    <submittedName>
        <fullName evidence="2">Uncharacterized protein</fullName>
    </submittedName>
</protein>
<feature type="region of interest" description="Disordered" evidence="1">
    <location>
        <begin position="42"/>
        <end position="80"/>
    </location>
</feature>
<dbReference type="AlphaFoldDB" id="A0A427AJV7"/>
<feature type="region of interest" description="Disordered" evidence="1">
    <location>
        <begin position="1"/>
        <end position="29"/>
    </location>
</feature>
<dbReference type="Proteomes" id="UP000287651">
    <property type="component" value="Unassembled WGS sequence"/>
</dbReference>